<reference evidence="1 2" key="1">
    <citation type="submission" date="2022-07" db="EMBL/GenBank/DDBJ databases">
        <title>Methylomonas rivi sp. nov., Methylomonas rosea sp. nov., Methylomonas aureus sp. nov. and Methylomonas subterranea sp. nov., four novel methanotrophs isolated from a freshwater creek and the deep terrestrial subsurface.</title>
        <authorList>
            <person name="Abin C."/>
            <person name="Sankaranarayanan K."/>
            <person name="Garner C."/>
            <person name="Sindelar R."/>
            <person name="Kotary K."/>
            <person name="Garner R."/>
            <person name="Barclay S."/>
            <person name="Lawson P."/>
            <person name="Krumholz L."/>
        </authorList>
    </citation>
    <scope>NUCLEOTIDE SEQUENCE [LARGE SCALE GENOMIC DNA]</scope>
    <source>
        <strain evidence="1 2">WSC-6</strain>
    </source>
</reference>
<dbReference type="Proteomes" id="UP001524586">
    <property type="component" value="Unassembled WGS sequence"/>
</dbReference>
<keyword evidence="2" id="KW-1185">Reference proteome</keyword>
<sequence length="62" mass="7104">MSIAETIYQHVKFLPQAKALEVLQFVGDFWNPNPIQQSKPVPTRLCRVFCKACRSVNVATRK</sequence>
<dbReference type="RefSeq" id="WP_256614821.1">
    <property type="nucleotide sequence ID" value="NZ_JANIBK010000031.1"/>
</dbReference>
<evidence type="ECO:0000313" key="2">
    <source>
        <dbReference type="Proteomes" id="UP001524586"/>
    </source>
</evidence>
<protein>
    <submittedName>
        <fullName evidence="1">Uncharacterized protein</fullName>
    </submittedName>
</protein>
<organism evidence="1 2">
    <name type="scientific">Methylomonas rivi</name>
    <dbReference type="NCBI Taxonomy" id="2952226"/>
    <lineage>
        <taxon>Bacteria</taxon>
        <taxon>Pseudomonadati</taxon>
        <taxon>Pseudomonadota</taxon>
        <taxon>Gammaproteobacteria</taxon>
        <taxon>Methylococcales</taxon>
        <taxon>Methylococcaceae</taxon>
        <taxon>Methylomonas</taxon>
    </lineage>
</organism>
<proteinExistence type="predicted"/>
<accession>A0ABT1U4S9</accession>
<name>A0ABT1U4S9_9GAMM</name>
<dbReference type="EMBL" id="JANIBK010000031">
    <property type="protein sequence ID" value="MCQ8128434.1"/>
    <property type="molecule type" value="Genomic_DNA"/>
</dbReference>
<gene>
    <name evidence="1" type="ORF">NP596_08180</name>
</gene>
<evidence type="ECO:0000313" key="1">
    <source>
        <dbReference type="EMBL" id="MCQ8128434.1"/>
    </source>
</evidence>
<comment type="caution">
    <text evidence="1">The sequence shown here is derived from an EMBL/GenBank/DDBJ whole genome shotgun (WGS) entry which is preliminary data.</text>
</comment>